<dbReference type="EMBL" id="VZPX01000033">
    <property type="protein sequence ID" value="KAB0478887.1"/>
    <property type="molecule type" value="Genomic_DNA"/>
</dbReference>
<gene>
    <name evidence="1" type="ORF">F7Q91_15440</name>
</gene>
<accession>A0A7V7NSK0</accession>
<dbReference type="Proteomes" id="UP000423756">
    <property type="component" value="Unassembled WGS sequence"/>
</dbReference>
<protein>
    <submittedName>
        <fullName evidence="1">Uncharacterized protein</fullName>
    </submittedName>
</protein>
<evidence type="ECO:0000313" key="1">
    <source>
        <dbReference type="EMBL" id="KAB0478887.1"/>
    </source>
</evidence>
<name>A0A7V7NSK0_9VIBR</name>
<reference evidence="1 2" key="1">
    <citation type="submission" date="2019-09" db="EMBL/GenBank/DDBJ databases">
        <title>Draft genome sequences of 48 bacterial type strains from the CCUG.</title>
        <authorList>
            <person name="Tunovic T."/>
            <person name="Pineiro-Iglesias B."/>
            <person name="Unosson C."/>
            <person name="Inganas E."/>
            <person name="Ohlen M."/>
            <person name="Cardew S."/>
            <person name="Jensie-Markopoulos S."/>
            <person name="Salva-Serra F."/>
            <person name="Jaen-Luchoro D."/>
            <person name="Karlsson R."/>
            <person name="Svensson-Stadler L."/>
            <person name="Chun J."/>
            <person name="Moore E."/>
        </authorList>
    </citation>
    <scope>NUCLEOTIDE SEQUENCE [LARGE SCALE GENOMIC DNA]</scope>
    <source>
        <strain evidence="1 2">CCUG 48643</strain>
    </source>
</reference>
<organism evidence="1 2">
    <name type="scientific">Vibrio chagasii</name>
    <dbReference type="NCBI Taxonomy" id="170679"/>
    <lineage>
        <taxon>Bacteria</taxon>
        <taxon>Pseudomonadati</taxon>
        <taxon>Pseudomonadota</taxon>
        <taxon>Gammaproteobacteria</taxon>
        <taxon>Vibrionales</taxon>
        <taxon>Vibrionaceae</taxon>
        <taxon>Vibrio</taxon>
    </lineage>
</organism>
<comment type="caution">
    <text evidence="1">The sequence shown here is derived from an EMBL/GenBank/DDBJ whole genome shotgun (WGS) entry which is preliminary data.</text>
</comment>
<proteinExistence type="predicted"/>
<dbReference type="GeneID" id="77343291"/>
<evidence type="ECO:0000313" key="2">
    <source>
        <dbReference type="Proteomes" id="UP000423756"/>
    </source>
</evidence>
<dbReference type="AlphaFoldDB" id="A0A7V7NSK0"/>
<sequence>MSKSIEQLIQIVEAGGNVIVGNKSVEQLVVLASASSRSGAKVTIKANKSVEQLVEIAKAGNGNVTFDLTS</sequence>
<dbReference type="RefSeq" id="WP_137408212.1">
    <property type="nucleotide sequence ID" value="NZ_AP025466.1"/>
</dbReference>